<gene>
    <name evidence="1" type="ORF">WN67_28895</name>
</gene>
<sequence>MRTIWPADPRTLSSRICSASSTRRAAVTSPEIAQIVAEVYSRHLTLPSDWTPGQRQGFLDQTAASLSRQIAELAAELGERAVEQWTTDHGTQPNYLTKVGLLNSAAASAKEIVLSEQLYELIPPPQETEEPPRTMVSRDDVPWTQRWTQTQYRTDPDEATEDLVAQLWPSPAFSAVFRIKAGYLLAARAEDRLPPPQKPGDPLAVELTELVYQDLRDDGLPAR</sequence>
<protein>
    <submittedName>
        <fullName evidence="1">Uncharacterized protein</fullName>
    </submittedName>
</protein>
<comment type="caution">
    <text evidence="1">The sequence shown here is derived from an EMBL/GenBank/DDBJ whole genome shotgun (WGS) entry which is preliminary data.</text>
</comment>
<name>A0A0M2JUI6_9MYCO</name>
<dbReference type="PATRIC" id="fig|1807.13.peg.5556"/>
<organism evidence="1 2">
    <name type="scientific">Mycolicibacterium obuense</name>
    <dbReference type="NCBI Taxonomy" id="1807"/>
    <lineage>
        <taxon>Bacteria</taxon>
        <taxon>Bacillati</taxon>
        <taxon>Actinomycetota</taxon>
        <taxon>Actinomycetes</taxon>
        <taxon>Mycobacteriales</taxon>
        <taxon>Mycobacteriaceae</taxon>
        <taxon>Mycolicibacterium</taxon>
    </lineage>
</organism>
<proteinExistence type="predicted"/>
<keyword evidence="2" id="KW-1185">Reference proteome</keyword>
<reference evidence="1 2" key="1">
    <citation type="journal article" date="2015" name="Genome Announc.">
        <title>Draft Genome Sequence of Mycobacterium obuense Strain UC1, Isolated from Patient Sputum.</title>
        <authorList>
            <person name="Greninger A.L."/>
            <person name="Cunningham G."/>
            <person name="Hsu E.D."/>
            <person name="Yu J.M."/>
            <person name="Chiu C.Y."/>
            <person name="Miller S."/>
        </authorList>
    </citation>
    <scope>NUCLEOTIDE SEQUENCE [LARGE SCALE GENOMIC DNA]</scope>
    <source>
        <strain evidence="1 2">UC1</strain>
    </source>
</reference>
<evidence type="ECO:0000313" key="2">
    <source>
        <dbReference type="Proteomes" id="UP000034150"/>
    </source>
</evidence>
<dbReference type="AlphaFoldDB" id="A0A0M2JUI6"/>
<dbReference type="Proteomes" id="UP000034150">
    <property type="component" value="Unassembled WGS sequence"/>
</dbReference>
<dbReference type="EMBL" id="LAUZ02000110">
    <property type="protein sequence ID" value="KKE98507.1"/>
    <property type="molecule type" value="Genomic_DNA"/>
</dbReference>
<evidence type="ECO:0000313" key="1">
    <source>
        <dbReference type="EMBL" id="KKE98507.1"/>
    </source>
</evidence>
<accession>A0A0M2JUI6</accession>